<name>A0A411MIS3_9PSED</name>
<feature type="region of interest" description="Disordered" evidence="6">
    <location>
        <begin position="564"/>
        <end position="590"/>
    </location>
</feature>
<feature type="domain" description="Peptidase S8/S53" evidence="7">
    <location>
        <begin position="159"/>
        <end position="421"/>
    </location>
</feature>
<dbReference type="PANTHER" id="PTHR43806:SF11">
    <property type="entry name" value="CEREVISIN-RELATED"/>
    <property type="match status" value="1"/>
</dbReference>
<dbReference type="InterPro" id="IPR036852">
    <property type="entry name" value="Peptidase_S8/S53_dom_sf"/>
</dbReference>
<dbReference type="AlphaFoldDB" id="A0A411MIS3"/>
<gene>
    <name evidence="8" type="ORF">EXN22_13935</name>
</gene>
<dbReference type="Pfam" id="PF00082">
    <property type="entry name" value="Peptidase_S8"/>
    <property type="match status" value="1"/>
</dbReference>
<proteinExistence type="inferred from homology"/>
<dbReference type="RefSeq" id="WP_130264610.1">
    <property type="nucleotide sequence ID" value="NZ_CP035952.1"/>
</dbReference>
<dbReference type="SUPFAM" id="SSF55486">
    <property type="entry name" value="Metalloproteases ('zincins'), catalytic domain"/>
    <property type="match status" value="1"/>
</dbReference>
<dbReference type="OrthoDB" id="178184at2"/>
<dbReference type="CDD" id="cd09598">
    <property type="entry name" value="M4_like"/>
    <property type="match status" value="1"/>
</dbReference>
<evidence type="ECO:0000256" key="3">
    <source>
        <dbReference type="ARBA" id="ARBA00022801"/>
    </source>
</evidence>
<organism evidence="8 9">
    <name type="scientific">Pseudomonas tructae</name>
    <dbReference type="NCBI Taxonomy" id="2518644"/>
    <lineage>
        <taxon>Bacteria</taxon>
        <taxon>Pseudomonadati</taxon>
        <taxon>Pseudomonadota</taxon>
        <taxon>Gammaproteobacteria</taxon>
        <taxon>Pseudomonadales</taxon>
        <taxon>Pseudomonadaceae</taxon>
        <taxon>Pseudomonas</taxon>
    </lineage>
</organism>
<sequence length="1209" mass="130590">MGQALLVKVRGRLNPGQNQGLAAAVGGPALEEILRVPAQPATSGAAGLAAAQGSTWYRAQLPPASNPWDAAHAMLSHGAAFAATGGAQIEFVEPDIEQGWFAEVATPGPALAAAVCTFHPQDASGRKAVSVAGNDWHLQSQHSQLANARTRVSQAEQQAIRIAHLDTGYDPHHASLPLHLDLQHQRNFRDQGHLNDATDRTPAGWTAIRNQGHGHATLSLLAGNQISNAAAANGFVGFIGGAPHATVIPIRIADWVVRFSTSTMVQGFQYAVDQGAQVLSMSMGGLTSRALADAVNLAYEHGLFMVTAAGNNIAKAPTPGSVVFPARFQRVLAACGVMADGRAYAGLSPFTQQGNYGPASAMQTAMGAFTPNVPWAEFGCSKLVSMDGAGTCAATPQLAAAVALWMGRHAQALKAYPEPWMRIEAARSALFGSALKHTAAMGADETLEKIGRGVLQADAMLELAPPAAQDLNKTSNAEPSWGWLNLIFGVGGVSLAPGLTPAQAEMFALELTQMAQRCRLVDESIPDSDAATGMAPALFNRYLEAALDAGNPSTALKAFLEQQLGRKQASTGAPPPPATPGPQIERKAKVLPTPPRRLRVYALDPSIAKTLDAVAINEAVISIPWEENLAPGPVGEYLEIVDIDPASDRLYDPVDLNEPKLLGQDGWPPSEGNPAFHQQMVYAVAMKTIRNFEEALGRRVLWAARWAKFTDSKGRSQYNPYTVRRLRIYPHALRTDNAYYSPDKVALLFGYFQSQSDPTGATPGGTMVFSCLSSDIIAHEMSHALLDGLHRRFQDASNPDVPAFHEAFADIVAIFQHFSLPELVRFQVQQARGRLSAARLLASLAKQFGEGTNRGGPLRDYLAEGDKPKYPDEMEIHARGSILVSAVYEAFLSIVDRRTADLIRIATNGTGLLPKGALPHDLVERLTEETCKTARHVLRMCIRALDYCPAVDITFGEYLRALITADIDLVAVDRFHYRVAFMDAFRKRNLLPRDVRTVSQESLAWGTLANPRPAWLAELVKDLDFGWDLKLDREEIQRLNEANRWKLWTGLDALLKRHPELYGEFGLLPGVPRYSIDGDVVATADKGSTTFDVPNVRPARRVTPDGGFQTEVVATILQRRRVPVDPNDPNGPQMWFRGGTTLILDPRKNASEVRYAIVKNSGSESRLARQRQQAASGSPSALQALYFAANPSEPFALLHASNGGFGHAH</sequence>
<dbReference type="GO" id="GO:0004252">
    <property type="term" value="F:serine-type endopeptidase activity"/>
    <property type="evidence" value="ECO:0007669"/>
    <property type="project" value="InterPro"/>
</dbReference>
<evidence type="ECO:0000256" key="4">
    <source>
        <dbReference type="ARBA" id="ARBA00022825"/>
    </source>
</evidence>
<dbReference type="InterPro" id="IPR000209">
    <property type="entry name" value="Peptidase_S8/S53_dom"/>
</dbReference>
<keyword evidence="9" id="KW-1185">Reference proteome</keyword>
<dbReference type="Gene3D" id="3.40.50.200">
    <property type="entry name" value="Peptidase S8/S53 domain"/>
    <property type="match status" value="1"/>
</dbReference>
<keyword evidence="4" id="KW-0720">Serine protease</keyword>
<dbReference type="GO" id="GO:0006508">
    <property type="term" value="P:proteolysis"/>
    <property type="evidence" value="ECO:0007669"/>
    <property type="project" value="UniProtKB-KW"/>
</dbReference>
<evidence type="ECO:0000256" key="1">
    <source>
        <dbReference type="ARBA" id="ARBA00011073"/>
    </source>
</evidence>
<dbReference type="Proteomes" id="UP000291130">
    <property type="component" value="Chromosome"/>
</dbReference>
<evidence type="ECO:0000259" key="7">
    <source>
        <dbReference type="Pfam" id="PF00082"/>
    </source>
</evidence>
<keyword evidence="3" id="KW-0378">Hydrolase</keyword>
<dbReference type="PANTHER" id="PTHR43806">
    <property type="entry name" value="PEPTIDASE S8"/>
    <property type="match status" value="1"/>
</dbReference>
<evidence type="ECO:0000256" key="6">
    <source>
        <dbReference type="SAM" id="MobiDB-lite"/>
    </source>
</evidence>
<dbReference type="CDD" id="cd00306">
    <property type="entry name" value="Peptidases_S8_S53"/>
    <property type="match status" value="1"/>
</dbReference>
<comment type="caution">
    <text evidence="5">Lacks conserved residue(s) required for the propagation of feature annotation.</text>
</comment>
<dbReference type="SUPFAM" id="SSF52743">
    <property type="entry name" value="Subtilisin-like"/>
    <property type="match status" value="1"/>
</dbReference>
<evidence type="ECO:0000256" key="5">
    <source>
        <dbReference type="PROSITE-ProRule" id="PRU01240"/>
    </source>
</evidence>
<evidence type="ECO:0000313" key="8">
    <source>
        <dbReference type="EMBL" id="QBF26743.1"/>
    </source>
</evidence>
<reference evidence="8 9" key="1">
    <citation type="submission" date="2019-02" db="EMBL/GenBank/DDBJ databases">
        <title>Complete genome sequence of Pseudomonas sp. SNU WT1 isolated from rainbow trout.</title>
        <authorList>
            <person name="Oh W.T."/>
            <person name="Park S.C."/>
        </authorList>
    </citation>
    <scope>NUCLEOTIDE SEQUENCE [LARGE SCALE GENOMIC DNA]</scope>
    <source>
        <strain evidence="8 9">SNU WT1</strain>
    </source>
</reference>
<evidence type="ECO:0000313" key="9">
    <source>
        <dbReference type="Proteomes" id="UP000291130"/>
    </source>
</evidence>
<comment type="similarity">
    <text evidence="1 5">Belongs to the peptidase S8 family.</text>
</comment>
<dbReference type="InterPro" id="IPR050131">
    <property type="entry name" value="Peptidase_S8_subtilisin-like"/>
</dbReference>
<keyword evidence="2" id="KW-0645">Protease</keyword>
<dbReference type="EMBL" id="CP035952">
    <property type="protein sequence ID" value="QBF26743.1"/>
    <property type="molecule type" value="Genomic_DNA"/>
</dbReference>
<evidence type="ECO:0000256" key="2">
    <source>
        <dbReference type="ARBA" id="ARBA00022670"/>
    </source>
</evidence>
<accession>A0A411MIS3</accession>
<dbReference type="PROSITE" id="PS51892">
    <property type="entry name" value="SUBTILASE"/>
    <property type="match status" value="1"/>
</dbReference>
<protein>
    <submittedName>
        <fullName evidence="8">Peptidase S8</fullName>
    </submittedName>
</protein>
<dbReference type="KEGG" id="ptk:EXN22_13935"/>